<proteinExistence type="predicted"/>
<sequence length="284" mass="33324">MKALHTIGRLNLNFPVRSCSLPRILNKPTCIQSGGRRTHFSDGCVPFSPTGKVPWEGIHMSRANTHFKKPNLPWGFSIYRCTYKDDKAWERVLQLLQDSVQEDLRENAPELIPHHQLVINDDVTKFNGATSHEVRDHFDVWVEEQLSLVASSPEKLQDLGKPPEYTFGARFNYALFVDDICLESLEHMTSPVVKVLYKQWGNLTPEERNYEIHPDWHDGTTEMDEEDVGWMYMRTGYFVEVYDKCEWSHLDMWYYFYLRPPQIDGLPGRWGDRSKLPGFWRIKK</sequence>
<keyword evidence="2" id="KW-1185">Reference proteome</keyword>
<organism evidence="1 2">
    <name type="scientific">Penicillium brasilianum</name>
    <dbReference type="NCBI Taxonomy" id="104259"/>
    <lineage>
        <taxon>Eukaryota</taxon>
        <taxon>Fungi</taxon>
        <taxon>Dikarya</taxon>
        <taxon>Ascomycota</taxon>
        <taxon>Pezizomycotina</taxon>
        <taxon>Eurotiomycetes</taxon>
        <taxon>Eurotiomycetidae</taxon>
        <taxon>Eurotiales</taxon>
        <taxon>Aspergillaceae</taxon>
        <taxon>Penicillium</taxon>
    </lineage>
</organism>
<dbReference type="STRING" id="104259.A0A0F7U2A1"/>
<dbReference type="EMBL" id="CDHK01000015">
    <property type="protein sequence ID" value="CEJ62376.1"/>
    <property type="molecule type" value="Genomic_DNA"/>
</dbReference>
<dbReference type="AlphaFoldDB" id="A0A0F7U2A1"/>
<dbReference type="Proteomes" id="UP000042958">
    <property type="component" value="Unassembled WGS sequence"/>
</dbReference>
<gene>
    <name evidence="1" type="ORF">PMG11_10877</name>
</gene>
<evidence type="ECO:0000313" key="2">
    <source>
        <dbReference type="Proteomes" id="UP000042958"/>
    </source>
</evidence>
<reference evidence="2" key="1">
    <citation type="journal article" date="2015" name="Genome Announc.">
        <title>Draft genome sequence of the fungus Penicillium brasilianum MG11.</title>
        <authorList>
            <person name="Horn F."/>
            <person name="Linde J."/>
            <person name="Mattern D.J."/>
            <person name="Walther G."/>
            <person name="Guthke R."/>
            <person name="Brakhage A.A."/>
            <person name="Valiante V."/>
        </authorList>
    </citation>
    <scope>NUCLEOTIDE SEQUENCE [LARGE SCALE GENOMIC DNA]</scope>
    <source>
        <strain evidence="2">MG11</strain>
    </source>
</reference>
<dbReference type="OrthoDB" id="4424523at2759"/>
<protein>
    <submittedName>
        <fullName evidence="1">Uncharacterized protein</fullName>
    </submittedName>
</protein>
<name>A0A0F7U2A1_PENBI</name>
<evidence type="ECO:0000313" key="1">
    <source>
        <dbReference type="EMBL" id="CEJ62376.1"/>
    </source>
</evidence>
<accession>A0A0F7U2A1</accession>